<dbReference type="RefSeq" id="WP_206902196.1">
    <property type="nucleotide sequence ID" value="NZ_JAFLVT010000001.1"/>
</dbReference>
<feature type="transmembrane region" description="Helical" evidence="1">
    <location>
        <begin position="128"/>
        <end position="146"/>
    </location>
</feature>
<protein>
    <recommendedName>
        <fullName evidence="4">DUF1700 domain-containing protein</fullName>
    </recommendedName>
</protein>
<reference evidence="2 3" key="1">
    <citation type="submission" date="2021-03" db="EMBL/GenBank/DDBJ databases">
        <title>Enterococcal diversity collection.</title>
        <authorList>
            <person name="Gilmore M.S."/>
            <person name="Schwartzman J."/>
            <person name="Van Tyne D."/>
            <person name="Martin M."/>
            <person name="Earl A.M."/>
            <person name="Manson A.L."/>
            <person name="Straub T."/>
            <person name="Salamzade R."/>
            <person name="Saavedra J."/>
            <person name="Lebreton F."/>
            <person name="Prichula J."/>
            <person name="Schaufler K."/>
            <person name="Gaca A."/>
            <person name="Sgardioli B."/>
            <person name="Wagenaar J."/>
            <person name="Strong T."/>
        </authorList>
    </citation>
    <scope>NUCLEOTIDE SEQUENCE [LARGE SCALE GENOMIC DNA]</scope>
    <source>
        <strain evidence="2 3">MJM12</strain>
    </source>
</reference>
<feature type="transmembrane region" description="Helical" evidence="1">
    <location>
        <begin position="152"/>
        <end position="172"/>
    </location>
</feature>
<proteinExistence type="predicted"/>
<evidence type="ECO:0000256" key="1">
    <source>
        <dbReference type="SAM" id="Phobius"/>
    </source>
</evidence>
<organism evidence="2 3">
    <name type="scientific">Candidatus Enterococcus myersii</name>
    <dbReference type="NCBI Taxonomy" id="2815322"/>
    <lineage>
        <taxon>Bacteria</taxon>
        <taxon>Bacillati</taxon>
        <taxon>Bacillota</taxon>
        <taxon>Bacilli</taxon>
        <taxon>Lactobacillales</taxon>
        <taxon>Enterococcaceae</taxon>
        <taxon>Enterococcus</taxon>
    </lineage>
</organism>
<keyword evidence="1" id="KW-0812">Transmembrane</keyword>
<comment type="caution">
    <text evidence="2">The sequence shown here is derived from an EMBL/GenBank/DDBJ whole genome shotgun (WGS) entry which is preliminary data.</text>
</comment>
<accession>A0ABS3H3F5</accession>
<gene>
    <name evidence="2" type="ORF">JZO76_00385</name>
</gene>
<keyword evidence="3" id="KW-1185">Reference proteome</keyword>
<keyword evidence="1" id="KW-1133">Transmembrane helix</keyword>
<evidence type="ECO:0000313" key="2">
    <source>
        <dbReference type="EMBL" id="MBO0447986.1"/>
    </source>
</evidence>
<evidence type="ECO:0000313" key="3">
    <source>
        <dbReference type="Proteomes" id="UP000664256"/>
    </source>
</evidence>
<evidence type="ECO:0008006" key="4">
    <source>
        <dbReference type="Google" id="ProtNLM"/>
    </source>
</evidence>
<keyword evidence="1" id="KW-0472">Membrane</keyword>
<dbReference type="EMBL" id="JAFLVT010000001">
    <property type="protein sequence ID" value="MBO0447986.1"/>
    <property type="molecule type" value="Genomic_DNA"/>
</dbReference>
<dbReference type="Proteomes" id="UP000664256">
    <property type="component" value="Unassembled WGS sequence"/>
</dbReference>
<name>A0ABS3H3F5_9ENTE</name>
<sequence>MTLTDKTQTAIETLAKKAVKNTLSSNELSYFEKVARKFDEIEEKARQKFYPNRKEDEAELEIYIQDYVEELIANGLSEEDALEKAAAVIFAEQPKNPEEKRKEAYQAHYENISVAEEEAIGLTYGSRIFLGIVIGAMLGIITQIIYTGSLFGIAFGVFLVLGLFLGVALGLAGHAKIVKTKS</sequence>